<dbReference type="GO" id="GO:0046872">
    <property type="term" value="F:metal ion binding"/>
    <property type="evidence" value="ECO:0007669"/>
    <property type="project" value="UniProtKB-KW"/>
</dbReference>
<evidence type="ECO:0000256" key="2">
    <source>
        <dbReference type="ARBA" id="ARBA00013025"/>
    </source>
</evidence>
<dbReference type="InterPro" id="IPR036565">
    <property type="entry name" value="Mur-like_cat_sf"/>
</dbReference>
<dbReference type="SUPFAM" id="SSF53244">
    <property type="entry name" value="MurD-like peptide ligases, peptide-binding domain"/>
    <property type="match status" value="1"/>
</dbReference>
<evidence type="ECO:0000313" key="14">
    <source>
        <dbReference type="Proteomes" id="UP000572212"/>
    </source>
</evidence>
<comment type="similarity">
    <text evidence="1 10">Belongs to the folylpolyglutamate synthase family.</text>
</comment>
<name>A0A841RLA5_9BACI</name>
<evidence type="ECO:0000259" key="11">
    <source>
        <dbReference type="Pfam" id="PF02875"/>
    </source>
</evidence>
<evidence type="ECO:0000256" key="6">
    <source>
        <dbReference type="ARBA" id="ARBA00022840"/>
    </source>
</evidence>
<evidence type="ECO:0000313" key="13">
    <source>
        <dbReference type="EMBL" id="MBB6511965.1"/>
    </source>
</evidence>
<dbReference type="Gene3D" id="3.90.190.20">
    <property type="entry name" value="Mur ligase, C-terminal domain"/>
    <property type="match status" value="1"/>
</dbReference>
<dbReference type="EC" id="6.3.2.17" evidence="2"/>
<dbReference type="GO" id="GO:0004326">
    <property type="term" value="F:tetrahydrofolylpolyglutamate synthase activity"/>
    <property type="evidence" value="ECO:0007669"/>
    <property type="project" value="UniProtKB-EC"/>
</dbReference>
<keyword evidence="3 10" id="KW-0436">Ligase</keyword>
<comment type="caution">
    <text evidence="13">The sequence shown here is derived from an EMBL/GenBank/DDBJ whole genome shotgun (WGS) entry which is preliminary data.</text>
</comment>
<dbReference type="RefSeq" id="WP_184244647.1">
    <property type="nucleotide sequence ID" value="NZ_BAAACU010000022.1"/>
</dbReference>
<dbReference type="Proteomes" id="UP000572212">
    <property type="component" value="Unassembled WGS sequence"/>
</dbReference>
<dbReference type="SUPFAM" id="SSF53623">
    <property type="entry name" value="MurD-like peptide ligases, catalytic domain"/>
    <property type="match status" value="1"/>
</dbReference>
<evidence type="ECO:0000256" key="7">
    <source>
        <dbReference type="ARBA" id="ARBA00022842"/>
    </source>
</evidence>
<feature type="domain" description="Mur ligase central" evidence="12">
    <location>
        <begin position="46"/>
        <end position="269"/>
    </location>
</feature>
<evidence type="ECO:0000259" key="12">
    <source>
        <dbReference type="Pfam" id="PF08245"/>
    </source>
</evidence>
<evidence type="ECO:0000256" key="8">
    <source>
        <dbReference type="ARBA" id="ARBA00030592"/>
    </source>
</evidence>
<dbReference type="Pfam" id="PF08245">
    <property type="entry name" value="Mur_ligase_M"/>
    <property type="match status" value="1"/>
</dbReference>
<dbReference type="PIRSF" id="PIRSF001563">
    <property type="entry name" value="Folylpolyglu_synth"/>
    <property type="match status" value="1"/>
</dbReference>
<comment type="catalytic activity">
    <reaction evidence="9">
        <text>(6S)-5,6,7,8-tetrahydrofolyl-(gamma-L-Glu)(n) + L-glutamate + ATP = (6S)-5,6,7,8-tetrahydrofolyl-(gamma-L-Glu)(n+1) + ADP + phosphate + H(+)</text>
        <dbReference type="Rhea" id="RHEA:10580"/>
        <dbReference type="Rhea" id="RHEA-COMP:14738"/>
        <dbReference type="Rhea" id="RHEA-COMP:14740"/>
        <dbReference type="ChEBI" id="CHEBI:15378"/>
        <dbReference type="ChEBI" id="CHEBI:29985"/>
        <dbReference type="ChEBI" id="CHEBI:30616"/>
        <dbReference type="ChEBI" id="CHEBI:43474"/>
        <dbReference type="ChEBI" id="CHEBI:141005"/>
        <dbReference type="ChEBI" id="CHEBI:456216"/>
        <dbReference type="EC" id="6.3.2.17"/>
    </reaction>
</comment>
<dbReference type="InterPro" id="IPR013221">
    <property type="entry name" value="Mur_ligase_cen"/>
</dbReference>
<organism evidence="13 14">
    <name type="scientific">Gracilibacillus halotolerans</name>
    <dbReference type="NCBI Taxonomy" id="74386"/>
    <lineage>
        <taxon>Bacteria</taxon>
        <taxon>Bacillati</taxon>
        <taxon>Bacillota</taxon>
        <taxon>Bacilli</taxon>
        <taxon>Bacillales</taxon>
        <taxon>Bacillaceae</taxon>
        <taxon>Gracilibacillus</taxon>
    </lineage>
</organism>
<dbReference type="GO" id="GO:0008841">
    <property type="term" value="F:dihydrofolate synthase activity"/>
    <property type="evidence" value="ECO:0007669"/>
    <property type="project" value="TreeGrafter"/>
</dbReference>
<keyword evidence="4" id="KW-0479">Metal-binding</keyword>
<dbReference type="GO" id="GO:0005524">
    <property type="term" value="F:ATP binding"/>
    <property type="evidence" value="ECO:0007669"/>
    <property type="project" value="UniProtKB-KW"/>
</dbReference>
<evidence type="ECO:0000256" key="1">
    <source>
        <dbReference type="ARBA" id="ARBA00008276"/>
    </source>
</evidence>
<gene>
    <name evidence="13" type="ORF">GGQ92_000732</name>
</gene>
<proteinExistence type="inferred from homology"/>
<dbReference type="AlphaFoldDB" id="A0A841RLA5"/>
<protein>
    <recommendedName>
        <fullName evidence="2">tetrahydrofolate synthase</fullName>
        <ecNumber evidence="2">6.3.2.17</ecNumber>
    </recommendedName>
    <alternativeName>
        <fullName evidence="8">Tetrahydrofolylpolyglutamate synthase</fullName>
    </alternativeName>
</protein>
<keyword evidence="6 10" id="KW-0067">ATP-binding</keyword>
<reference evidence="13 14" key="1">
    <citation type="submission" date="2020-08" db="EMBL/GenBank/DDBJ databases">
        <title>Genomic Encyclopedia of Type Strains, Phase IV (KMG-IV): sequencing the most valuable type-strain genomes for metagenomic binning, comparative biology and taxonomic classification.</title>
        <authorList>
            <person name="Goeker M."/>
        </authorList>
    </citation>
    <scope>NUCLEOTIDE SEQUENCE [LARGE SCALE GENOMIC DNA]</scope>
    <source>
        <strain evidence="13 14">DSM 11805</strain>
    </source>
</reference>
<keyword evidence="5 10" id="KW-0547">Nucleotide-binding</keyword>
<evidence type="ECO:0000256" key="3">
    <source>
        <dbReference type="ARBA" id="ARBA00022598"/>
    </source>
</evidence>
<dbReference type="Pfam" id="PF02875">
    <property type="entry name" value="Mur_ligase_C"/>
    <property type="match status" value="1"/>
</dbReference>
<keyword evidence="7" id="KW-0460">Magnesium</keyword>
<dbReference type="InterPro" id="IPR004101">
    <property type="entry name" value="Mur_ligase_C"/>
</dbReference>
<feature type="domain" description="Mur ligase C-terminal" evidence="11">
    <location>
        <begin position="297"/>
        <end position="413"/>
    </location>
</feature>
<dbReference type="GO" id="GO:0005737">
    <property type="term" value="C:cytoplasm"/>
    <property type="evidence" value="ECO:0007669"/>
    <property type="project" value="TreeGrafter"/>
</dbReference>
<keyword evidence="14" id="KW-1185">Reference proteome</keyword>
<sequence length="429" mass="48835">MIRNMEELQEFFEERRKLGIQLGLERLDYLLDKVNHPERDLPVIHIAGTNGKGSTLSYLRQVMMDADYTVGSFVSPGLPTLLDHILLNDQRIDVEEFLAILNDLLPIIYEMDDLELNPSEYEILMVVTLLFFKDNVDIALIETAMGGRDDITNCVQPLLTIITNISYDHTQFLGSTLKDIATHKGGIIKRNIPVIIGEMHEEALSVVKETASKNKSPIYQYGKEFQATNIRYDEGKQVFVWQSTIDKKVMEISMLGMHQVHNASLALMACELLIEQGFNLQESQLIASFRKASLSYRMEKISSNPVVYVDGAHNEAGIQQFIQTVDKHFLVKDVVIVIGVFKDKSVKRMLELLKDKFGTIYAMEFKHPRSMKKSDYVALNNQDFIEIIESQSTLYQVIAEATKKDKNIIFVGSLHFVSFIKTLLTNSSK</sequence>
<dbReference type="PANTHER" id="PTHR11136:SF0">
    <property type="entry name" value="DIHYDROFOLATE SYNTHETASE-RELATED"/>
    <property type="match status" value="1"/>
</dbReference>
<dbReference type="NCBIfam" id="TIGR01499">
    <property type="entry name" value="folC"/>
    <property type="match status" value="1"/>
</dbReference>
<accession>A0A841RLA5</accession>
<dbReference type="EMBL" id="JACHON010000001">
    <property type="protein sequence ID" value="MBB6511965.1"/>
    <property type="molecule type" value="Genomic_DNA"/>
</dbReference>
<dbReference type="Gene3D" id="3.40.1190.10">
    <property type="entry name" value="Mur-like, catalytic domain"/>
    <property type="match status" value="1"/>
</dbReference>
<evidence type="ECO:0000256" key="9">
    <source>
        <dbReference type="ARBA" id="ARBA00047493"/>
    </source>
</evidence>
<evidence type="ECO:0000256" key="10">
    <source>
        <dbReference type="PIRNR" id="PIRNR001563"/>
    </source>
</evidence>
<evidence type="ECO:0000256" key="5">
    <source>
        <dbReference type="ARBA" id="ARBA00022741"/>
    </source>
</evidence>
<dbReference type="InterPro" id="IPR036615">
    <property type="entry name" value="Mur_ligase_C_dom_sf"/>
</dbReference>
<dbReference type="InterPro" id="IPR001645">
    <property type="entry name" value="Folylpolyglutamate_synth"/>
</dbReference>
<evidence type="ECO:0000256" key="4">
    <source>
        <dbReference type="ARBA" id="ARBA00022723"/>
    </source>
</evidence>
<dbReference type="PANTHER" id="PTHR11136">
    <property type="entry name" value="FOLYLPOLYGLUTAMATE SYNTHASE-RELATED"/>
    <property type="match status" value="1"/>
</dbReference>